<name>A0A0H5R3U5_9EUKA</name>
<protein>
    <submittedName>
        <fullName evidence="1">Uncharacterized protein</fullName>
    </submittedName>
</protein>
<dbReference type="EMBL" id="HACM01002252">
    <property type="protein sequence ID" value="CRZ02694.1"/>
    <property type="molecule type" value="Transcribed_RNA"/>
</dbReference>
<dbReference type="AlphaFoldDB" id="A0A0H5R3U5"/>
<reference evidence="1" key="1">
    <citation type="submission" date="2015-04" db="EMBL/GenBank/DDBJ databases">
        <title>The genome sequence of the plant pathogenic Rhizarian Plasmodiophora brassicae reveals insights in its biotrophic life cycle and the origin of chitin synthesis.</title>
        <authorList>
            <person name="Schwelm A."/>
            <person name="Fogelqvist J."/>
            <person name="Knaust A."/>
            <person name="Julke S."/>
            <person name="Lilja T."/>
            <person name="Dhandapani V."/>
            <person name="Bonilla-Rosso G."/>
            <person name="Karlsson M."/>
            <person name="Shevchenko A."/>
            <person name="Choi S.R."/>
            <person name="Kim H.G."/>
            <person name="Park J.Y."/>
            <person name="Lim Y.P."/>
            <person name="Ludwig-Muller J."/>
            <person name="Dixelius C."/>
        </authorList>
    </citation>
    <scope>NUCLEOTIDE SEQUENCE</scope>
    <source>
        <tissue evidence="1">Potato root galls</tissue>
    </source>
</reference>
<dbReference type="Pfam" id="PF00221">
    <property type="entry name" value="Lyase_aromatic"/>
    <property type="match status" value="1"/>
</dbReference>
<dbReference type="Gene3D" id="1.20.200.10">
    <property type="entry name" value="Fumarase/aspartase (Central domain)"/>
    <property type="match status" value="1"/>
</dbReference>
<dbReference type="GO" id="GO:0003824">
    <property type="term" value="F:catalytic activity"/>
    <property type="evidence" value="ECO:0007669"/>
    <property type="project" value="InterPro"/>
</dbReference>
<accession>A0A0H5R3U5</accession>
<dbReference type="InterPro" id="IPR008948">
    <property type="entry name" value="L-Aspartase-like"/>
</dbReference>
<sequence length="473" mass="51470">QLDISSVRRQSRKRVRFSAITMGRVVIGGRRLPLKDFVDICVHRDSVVLDPAMLSQIEANMSRISSPAFSLPTPVPAAELFSDVISRACVSQLLVRLLHGKYQVRSKTILSICDLLNRDRLQLDKLNTIDSIISESGARSDITNAEYATLTATIDLPLAMALCSAFAIMRLMSWADLVAALTLEGCSAHVDPLAPLHHEEARPHAGQLQSANNLRTLLKGSSFAGQSGRNVPDPISIRCVPQYHGPIYDIVKNASRTLSIEINSAQQTVIDSVGGKFHAQPLSTALSMLLSAAALVASGSAARIDEMVESSVKLGLPKPDVSAVDLREAASEASRSLQDIIANVAPLASNIATSDSSKTCALIAEKFVAAEIQLKRVLEIETNLSMVALQQRITNAQSEFEAGEETRRSRMETVLAEVQAKLEANPNDKRLLAQARLLSCAFSYTVSAYNFYDCFPGRGPQYYRLISVWILLI</sequence>
<dbReference type="SUPFAM" id="SSF48557">
    <property type="entry name" value="L-aspartase-like"/>
    <property type="match status" value="1"/>
</dbReference>
<feature type="non-terminal residue" evidence="1">
    <location>
        <position position="1"/>
    </location>
</feature>
<organism evidence="1">
    <name type="scientific">Spongospora subterranea</name>
    <dbReference type="NCBI Taxonomy" id="70186"/>
    <lineage>
        <taxon>Eukaryota</taxon>
        <taxon>Sar</taxon>
        <taxon>Rhizaria</taxon>
        <taxon>Endomyxa</taxon>
        <taxon>Phytomyxea</taxon>
        <taxon>Plasmodiophorida</taxon>
        <taxon>Plasmodiophoridae</taxon>
        <taxon>Spongospora</taxon>
    </lineage>
</organism>
<dbReference type="InterPro" id="IPR001106">
    <property type="entry name" value="Aromatic_Lyase"/>
</dbReference>
<proteinExistence type="predicted"/>
<dbReference type="PANTHER" id="PTHR10362">
    <property type="entry name" value="HISTIDINE AMMONIA-LYASE"/>
    <property type="match status" value="1"/>
</dbReference>
<evidence type="ECO:0000313" key="1">
    <source>
        <dbReference type="EMBL" id="CRZ02694.1"/>
    </source>
</evidence>